<dbReference type="PROSITE" id="PS51257">
    <property type="entry name" value="PROKAR_LIPOPROTEIN"/>
    <property type="match status" value="1"/>
</dbReference>
<evidence type="ECO:0000256" key="1">
    <source>
        <dbReference type="SAM" id="SignalP"/>
    </source>
</evidence>
<feature type="signal peptide" evidence="1">
    <location>
        <begin position="1"/>
        <end position="24"/>
    </location>
</feature>
<dbReference type="EMBL" id="JAFLHG010000018">
    <property type="protein sequence ID" value="MBT8799331.1"/>
    <property type="molecule type" value="Genomic_DNA"/>
</dbReference>
<proteinExistence type="predicted"/>
<keyword evidence="3" id="KW-1185">Reference proteome</keyword>
<sequence>MHRVIARASVVPLALIALLLAGCAGGPSGDPTAPAGTQDLAAACASVRDHVADATARLQSLDVTDPQAAAQAMSDVAADLADAGAAVDNPEIGELLPGLASGFRSAGDALSAIAAGDLSRLPALQEATAGIRDALATFADRCA</sequence>
<dbReference type="Proteomes" id="UP000740605">
    <property type="component" value="Unassembled WGS sequence"/>
</dbReference>
<evidence type="ECO:0000313" key="3">
    <source>
        <dbReference type="Proteomes" id="UP000740605"/>
    </source>
</evidence>
<gene>
    <name evidence="2" type="ORF">J0P97_14830</name>
</gene>
<accession>A0ABS5XXQ7</accession>
<evidence type="ECO:0000313" key="2">
    <source>
        <dbReference type="EMBL" id="MBT8799331.1"/>
    </source>
</evidence>
<protein>
    <submittedName>
        <fullName evidence="2">Uncharacterized protein</fullName>
    </submittedName>
</protein>
<keyword evidence="1" id="KW-0732">Signal</keyword>
<organism evidence="2 3">
    <name type="scientific">Microbacterium flavum</name>
    <dbReference type="NCBI Taxonomy" id="415216"/>
    <lineage>
        <taxon>Bacteria</taxon>
        <taxon>Bacillati</taxon>
        <taxon>Actinomycetota</taxon>
        <taxon>Actinomycetes</taxon>
        <taxon>Micrococcales</taxon>
        <taxon>Microbacteriaceae</taxon>
        <taxon>Microbacterium</taxon>
    </lineage>
</organism>
<comment type="caution">
    <text evidence="2">The sequence shown here is derived from an EMBL/GenBank/DDBJ whole genome shotgun (WGS) entry which is preliminary data.</text>
</comment>
<name>A0ABS5XXQ7_9MICO</name>
<feature type="chain" id="PRO_5045128584" evidence="1">
    <location>
        <begin position="25"/>
        <end position="143"/>
    </location>
</feature>
<dbReference type="RefSeq" id="WP_215488565.1">
    <property type="nucleotide sequence ID" value="NZ_BAAAPJ010000002.1"/>
</dbReference>
<reference evidence="2 3" key="1">
    <citation type="submission" date="2021-03" db="EMBL/GenBank/DDBJ databases">
        <title>Microbacterium pauli sp. nov., isolated from microfiltered milk.</title>
        <authorList>
            <person name="Bellassi P."/>
            <person name="Fontana A."/>
            <person name="Callegari M.L."/>
            <person name="Lorenzo M."/>
            <person name="Cappa F."/>
        </authorList>
    </citation>
    <scope>NUCLEOTIDE SEQUENCE [LARGE SCALE GENOMIC DNA]</scope>
    <source>
        <strain evidence="2 3">DSM 18909</strain>
    </source>
</reference>